<comment type="caution">
    <text evidence="8">The sequence shown here is derived from an EMBL/GenBank/DDBJ whole genome shotgun (WGS) entry which is preliminary data.</text>
</comment>
<dbReference type="NCBIfam" id="TIGR00247">
    <property type="entry name" value="endolytic transglycosylase MltG"/>
    <property type="match status" value="1"/>
</dbReference>
<sequence length="323" mass="36629">MVKRKNPFRILIFFITLLAIFSLLVLGFINYLKSPLDKDGEIRAFVVQKGESVSSIAERLESEKFIKSSLVFKFVYKNMGNPLVDAGDFKLSSSMGVEEIITNLSKGPIDRWVTLIEGWRVEEMAEELSKKLGIAKDEFIKISKEGYMFPDTYLFNPDATAATIASTMRGNFDKKYTGELQSKIKLKGLTLEQGVILASIVEREGRSDKVRTEVAGILLKRFKMGMKLDADATVQYAMGYDSKTKKWWRTIIQADYKFNSPYNTYLNNGLPPTPICNPSLSSLNALANADLNTPYLFYFHNSKGESYYGKTLEEHNDNVAKYR</sequence>
<dbReference type="Gene3D" id="3.30.1490.480">
    <property type="entry name" value="Endolytic murein transglycosylase"/>
    <property type="match status" value="1"/>
</dbReference>
<keyword evidence="3 7" id="KW-1133">Transmembrane helix</keyword>
<evidence type="ECO:0000256" key="1">
    <source>
        <dbReference type="ARBA" id="ARBA00022475"/>
    </source>
</evidence>
<evidence type="ECO:0000256" key="2">
    <source>
        <dbReference type="ARBA" id="ARBA00022692"/>
    </source>
</evidence>
<dbReference type="Proteomes" id="UP000034448">
    <property type="component" value="Unassembled WGS sequence"/>
</dbReference>
<keyword evidence="6 7" id="KW-0961">Cell wall biogenesis/degradation</keyword>
<dbReference type="PATRIC" id="fig|1618417.4.peg.62"/>
<keyword evidence="2 7" id="KW-0812">Transmembrane</keyword>
<keyword evidence="4 7" id="KW-0472">Membrane</keyword>
<dbReference type="GO" id="GO:0008932">
    <property type="term" value="F:lytic endotransglycosylase activity"/>
    <property type="evidence" value="ECO:0007669"/>
    <property type="project" value="UniProtKB-UniRule"/>
</dbReference>
<comment type="catalytic activity">
    <reaction evidence="7">
        <text>a peptidoglycan chain = a peptidoglycan chain with N-acetyl-1,6-anhydromuramyl-[peptide] at the reducing end + a peptidoglycan chain with N-acetylglucosamine at the non-reducing end.</text>
        <dbReference type="EC" id="4.2.2.29"/>
    </reaction>
</comment>
<dbReference type="GO" id="GO:0071555">
    <property type="term" value="P:cell wall organization"/>
    <property type="evidence" value="ECO:0007669"/>
    <property type="project" value="UniProtKB-KW"/>
</dbReference>
<organism evidence="8 9">
    <name type="scientific">Candidatus Daviesbacteria bacterium GW2011_GWA1_36_8</name>
    <dbReference type="NCBI Taxonomy" id="1618417"/>
    <lineage>
        <taxon>Bacteria</taxon>
        <taxon>Candidatus Daviesiibacteriota</taxon>
    </lineage>
</organism>
<evidence type="ECO:0000256" key="7">
    <source>
        <dbReference type="HAMAP-Rule" id="MF_02065"/>
    </source>
</evidence>
<dbReference type="EC" id="4.2.2.29" evidence="7"/>
<dbReference type="PANTHER" id="PTHR30518:SF2">
    <property type="entry name" value="ENDOLYTIC MUREIN TRANSGLYCOSYLASE"/>
    <property type="match status" value="1"/>
</dbReference>
<evidence type="ECO:0000313" key="9">
    <source>
        <dbReference type="Proteomes" id="UP000034448"/>
    </source>
</evidence>
<evidence type="ECO:0000256" key="3">
    <source>
        <dbReference type="ARBA" id="ARBA00022989"/>
    </source>
</evidence>
<dbReference type="GO" id="GO:0005886">
    <property type="term" value="C:plasma membrane"/>
    <property type="evidence" value="ECO:0007669"/>
    <property type="project" value="UniProtKB-SubCell"/>
</dbReference>
<evidence type="ECO:0000256" key="6">
    <source>
        <dbReference type="ARBA" id="ARBA00023316"/>
    </source>
</evidence>
<reference evidence="8 9" key="1">
    <citation type="journal article" date="2015" name="Nature">
        <title>rRNA introns, odd ribosomes, and small enigmatic genomes across a large radiation of phyla.</title>
        <authorList>
            <person name="Brown C.T."/>
            <person name="Hug L.A."/>
            <person name="Thomas B.C."/>
            <person name="Sharon I."/>
            <person name="Castelle C.J."/>
            <person name="Singh A."/>
            <person name="Wilkins M.J."/>
            <person name="Williams K.H."/>
            <person name="Banfield J.F."/>
        </authorList>
    </citation>
    <scope>NUCLEOTIDE SEQUENCE [LARGE SCALE GENOMIC DNA]</scope>
</reference>
<gene>
    <name evidence="7" type="primary">mltG</name>
    <name evidence="8" type="ORF">US28_C0002G0019</name>
</gene>
<dbReference type="EMBL" id="LBSJ01000002">
    <property type="protein sequence ID" value="KKQ16352.1"/>
    <property type="molecule type" value="Genomic_DNA"/>
</dbReference>
<dbReference type="AlphaFoldDB" id="A0A0G0FEJ8"/>
<keyword evidence="1 7" id="KW-1003">Cell membrane</keyword>
<keyword evidence="5 7" id="KW-0456">Lyase</keyword>
<evidence type="ECO:0000256" key="4">
    <source>
        <dbReference type="ARBA" id="ARBA00023136"/>
    </source>
</evidence>
<dbReference type="GO" id="GO:0009252">
    <property type="term" value="P:peptidoglycan biosynthetic process"/>
    <property type="evidence" value="ECO:0007669"/>
    <property type="project" value="UniProtKB-UniRule"/>
</dbReference>
<evidence type="ECO:0000313" key="8">
    <source>
        <dbReference type="EMBL" id="KKQ16352.1"/>
    </source>
</evidence>
<dbReference type="Pfam" id="PF02618">
    <property type="entry name" value="YceG"/>
    <property type="match status" value="1"/>
</dbReference>
<proteinExistence type="inferred from homology"/>
<protein>
    <recommendedName>
        <fullName evidence="7">Endolytic murein transglycosylase</fullName>
        <ecNumber evidence="7">4.2.2.29</ecNumber>
    </recommendedName>
    <alternativeName>
        <fullName evidence="7">Peptidoglycan lytic transglycosylase</fullName>
    </alternativeName>
    <alternativeName>
        <fullName evidence="7">Peptidoglycan polymerization terminase</fullName>
    </alternativeName>
</protein>
<dbReference type="PANTHER" id="PTHR30518">
    <property type="entry name" value="ENDOLYTIC MUREIN TRANSGLYCOSYLASE"/>
    <property type="match status" value="1"/>
</dbReference>
<dbReference type="CDD" id="cd08010">
    <property type="entry name" value="MltG_like"/>
    <property type="match status" value="1"/>
</dbReference>
<comment type="similarity">
    <text evidence="7">Belongs to the transglycosylase MltG family.</text>
</comment>
<accession>A0A0G0FEJ8</accession>
<dbReference type="InterPro" id="IPR003770">
    <property type="entry name" value="MLTG-like"/>
</dbReference>
<comment type="subcellular location">
    <subcellularLocation>
        <location evidence="7">Cell membrane</location>
        <topology evidence="7">Single-pass membrane protein</topology>
    </subcellularLocation>
</comment>
<feature type="site" description="Important for catalytic activity" evidence="7">
    <location>
        <position position="204"/>
    </location>
</feature>
<feature type="transmembrane region" description="Helical" evidence="7">
    <location>
        <begin position="12"/>
        <end position="32"/>
    </location>
</feature>
<name>A0A0G0FEJ8_9BACT</name>
<comment type="function">
    <text evidence="7">Functions as a peptidoglycan terminase that cleaves nascent peptidoglycan strands endolytically to terminate their elongation.</text>
</comment>
<dbReference type="HAMAP" id="MF_02065">
    <property type="entry name" value="MltG"/>
    <property type="match status" value="1"/>
</dbReference>
<evidence type="ECO:0000256" key="5">
    <source>
        <dbReference type="ARBA" id="ARBA00023239"/>
    </source>
</evidence>